<dbReference type="PROSITE" id="PS50928">
    <property type="entry name" value="ABC_TM1"/>
    <property type="match status" value="2"/>
</dbReference>
<evidence type="ECO:0000256" key="4">
    <source>
        <dbReference type="ARBA" id="ARBA00022692"/>
    </source>
</evidence>
<comment type="subcellular location">
    <subcellularLocation>
        <location evidence="1 7">Cell membrane</location>
        <topology evidence="1 7">Multi-pass membrane protein</topology>
    </subcellularLocation>
</comment>
<dbReference type="Pfam" id="PF00528">
    <property type="entry name" value="BPD_transp_1"/>
    <property type="match status" value="2"/>
</dbReference>
<feature type="transmembrane region" description="Helical" evidence="7">
    <location>
        <begin position="110"/>
        <end position="128"/>
    </location>
</feature>
<reference evidence="9" key="1">
    <citation type="submission" date="2022-10" db="EMBL/GenBank/DDBJ databases">
        <title>Roseovarius pelagicus sp. nov., isolated from Arctic seawater.</title>
        <authorList>
            <person name="Hong Y.W."/>
            <person name="Hwang C.Y."/>
        </authorList>
    </citation>
    <scope>NUCLEOTIDE SEQUENCE</scope>
    <source>
        <strain evidence="9">HL-MP18</strain>
    </source>
</reference>
<dbReference type="EMBL" id="CP106738">
    <property type="protein sequence ID" value="UXX82541.1"/>
    <property type="molecule type" value="Genomic_DNA"/>
</dbReference>
<dbReference type="Gene3D" id="1.10.3720.10">
    <property type="entry name" value="MetI-like"/>
    <property type="match status" value="2"/>
</dbReference>
<dbReference type="PANTHER" id="PTHR47737">
    <property type="entry name" value="GLYCINE BETAINE/PROLINE BETAINE TRANSPORT SYSTEM PERMEASE PROTEIN PROW"/>
    <property type="match status" value="1"/>
</dbReference>
<dbReference type="CDD" id="cd06261">
    <property type="entry name" value="TM_PBP2"/>
    <property type="match status" value="2"/>
</dbReference>
<dbReference type="SUPFAM" id="SSF161098">
    <property type="entry name" value="MetI-like"/>
    <property type="match status" value="2"/>
</dbReference>
<proteinExistence type="inferred from homology"/>
<feature type="transmembrane region" description="Helical" evidence="7">
    <location>
        <begin position="660"/>
        <end position="679"/>
    </location>
</feature>
<keyword evidence="5 7" id="KW-1133">Transmembrane helix</keyword>
<feature type="transmembrane region" description="Helical" evidence="7">
    <location>
        <begin position="445"/>
        <end position="473"/>
    </location>
</feature>
<evidence type="ECO:0000256" key="1">
    <source>
        <dbReference type="ARBA" id="ARBA00004651"/>
    </source>
</evidence>
<keyword evidence="3" id="KW-1003">Cell membrane</keyword>
<feature type="transmembrane region" description="Helical" evidence="7">
    <location>
        <begin position="421"/>
        <end position="439"/>
    </location>
</feature>
<dbReference type="Proteomes" id="UP001064087">
    <property type="component" value="Chromosome"/>
</dbReference>
<feature type="transmembrane region" description="Helical" evidence="7">
    <location>
        <begin position="331"/>
        <end position="355"/>
    </location>
</feature>
<evidence type="ECO:0000256" key="6">
    <source>
        <dbReference type="ARBA" id="ARBA00023136"/>
    </source>
</evidence>
<feature type="transmembrane region" description="Helical" evidence="7">
    <location>
        <begin position="259"/>
        <end position="281"/>
    </location>
</feature>
<dbReference type="InterPro" id="IPR000515">
    <property type="entry name" value="MetI-like"/>
</dbReference>
<feature type="transmembrane region" description="Helical" evidence="7">
    <location>
        <begin position="134"/>
        <end position="156"/>
    </location>
</feature>
<evidence type="ECO:0000313" key="9">
    <source>
        <dbReference type="EMBL" id="UXX82541.1"/>
    </source>
</evidence>
<evidence type="ECO:0000259" key="8">
    <source>
        <dbReference type="PROSITE" id="PS50928"/>
    </source>
</evidence>
<feature type="domain" description="ABC transmembrane type-1" evidence="8">
    <location>
        <begin position="500"/>
        <end position="679"/>
    </location>
</feature>
<keyword evidence="10" id="KW-1185">Reference proteome</keyword>
<dbReference type="InterPro" id="IPR035906">
    <property type="entry name" value="MetI-like_sf"/>
</dbReference>
<evidence type="ECO:0000256" key="2">
    <source>
        <dbReference type="ARBA" id="ARBA00022448"/>
    </source>
</evidence>
<feature type="transmembrane region" description="Helical" evidence="7">
    <location>
        <begin position="503"/>
        <end position="527"/>
    </location>
</feature>
<accession>A0ABY6D8T7</accession>
<keyword evidence="4 7" id="KW-0812">Transmembrane</keyword>
<organism evidence="9 10">
    <name type="scientific">Roseovarius pelagicus</name>
    <dbReference type="NCBI Taxonomy" id="2980108"/>
    <lineage>
        <taxon>Bacteria</taxon>
        <taxon>Pseudomonadati</taxon>
        <taxon>Pseudomonadota</taxon>
        <taxon>Alphaproteobacteria</taxon>
        <taxon>Rhodobacterales</taxon>
        <taxon>Roseobacteraceae</taxon>
        <taxon>Roseovarius</taxon>
    </lineage>
</organism>
<dbReference type="PANTHER" id="PTHR47737:SF1">
    <property type="entry name" value="GLYCINE BETAINE_PROLINE BETAINE TRANSPORT SYSTEM PERMEASE PROTEIN PROW"/>
    <property type="match status" value="1"/>
</dbReference>
<evidence type="ECO:0000313" key="10">
    <source>
        <dbReference type="Proteomes" id="UP001064087"/>
    </source>
</evidence>
<gene>
    <name evidence="9" type="ORF">N7U68_15785</name>
</gene>
<feature type="transmembrane region" description="Helical" evidence="7">
    <location>
        <begin position="12"/>
        <end position="31"/>
    </location>
</feature>
<keyword evidence="2 7" id="KW-0813">Transport</keyword>
<keyword evidence="6 7" id="KW-0472">Membrane</keyword>
<feature type="transmembrane region" description="Helical" evidence="7">
    <location>
        <begin position="627"/>
        <end position="653"/>
    </location>
</feature>
<evidence type="ECO:0000256" key="5">
    <source>
        <dbReference type="ARBA" id="ARBA00022989"/>
    </source>
</evidence>
<protein>
    <submittedName>
        <fullName evidence="9">ABC transporter permease subunit</fullName>
    </submittedName>
</protein>
<comment type="similarity">
    <text evidence="7">Belongs to the binding-protein-dependent transport system permease family.</text>
</comment>
<feature type="transmembrane region" description="Helical" evidence="7">
    <location>
        <begin position="77"/>
        <end position="103"/>
    </location>
</feature>
<feature type="transmembrane region" description="Helical" evidence="7">
    <location>
        <begin position="177"/>
        <end position="204"/>
    </location>
</feature>
<evidence type="ECO:0000256" key="3">
    <source>
        <dbReference type="ARBA" id="ARBA00022475"/>
    </source>
</evidence>
<name>A0ABY6D8T7_9RHOB</name>
<dbReference type="RefSeq" id="WP_263047428.1">
    <property type="nucleotide sequence ID" value="NZ_CP106738.1"/>
</dbReference>
<feature type="transmembrane region" description="Helical" evidence="7">
    <location>
        <begin position="293"/>
        <end position="311"/>
    </location>
</feature>
<evidence type="ECO:0000256" key="7">
    <source>
        <dbReference type="RuleBase" id="RU363032"/>
    </source>
</evidence>
<sequence>MTRIVDTLAAAARSAWPWLLILAISAALIIVRNTLPAVIDYPDAWTLPIADWINHYMDWFVPQFQWMFRAVSSTLQLALVGVQYILLGFPWIITLSLVALIAWQAGGIRLAALTVLALLYTLISGYWIAAMNTLSLVVVALPLSVLLGFLMGYVGFRSRRMLRVILPTLDLMQTIPAFAYLIPILLLFGFGPVVGLIASVVFAVPPMVRNTILGFQRIPPAIVESARMSGCTPFQKFLWAELPTAWPQMLIGVNQTTMAALSMIIIAAIIGGFDDIGWEVLSSMRKAQFGQSLLSGIVIVLLAIMLDRVTAAFAARQLPTASHVGMSGDRFALWAVALIAIGSALAVSMPGFTIWPDRWVVYPAQNINDAVETFTTRFGAQMASVKNWVLYHLLLPVKMGFEKVIQPFTWGFTFTPLLKSAYWALTAIGCLTAFGSGWWKTGVAIIVVMGVLYFGTTGLPWASVLLLSIMLGYAVDGRRLALFLGGTIVFLLINGLWSQAMLSVYLCFVSVFLCVLFGGLIGVWAAASDLMSGIIRSINDVLQTLPQFVLLIPALMLFHVGEFTALLAIIAYAIVPMIRYTEFGLRNVSGTLVDVGVSGGCSRWQLFWLVRLPQAIPQMLIGVNQTVLYSLGMLVIAALVGTTGLGQAIYVALGRADAGMGIVAGLGMALIAMSLDRILQAVVNSHT</sequence>
<feature type="transmembrane region" description="Helical" evidence="7">
    <location>
        <begin position="480"/>
        <end position="497"/>
    </location>
</feature>
<feature type="transmembrane region" description="Helical" evidence="7">
    <location>
        <begin position="548"/>
        <end position="575"/>
    </location>
</feature>
<feature type="domain" description="ABC transmembrane type-1" evidence="8">
    <location>
        <begin position="130"/>
        <end position="310"/>
    </location>
</feature>